<accession>A0A7T0BWT7</accession>
<dbReference type="AlphaFoldDB" id="A0A7T0BWT7"/>
<name>A0A7T0BWT7_9BACT</name>
<evidence type="ECO:0000313" key="2">
    <source>
        <dbReference type="Proteomes" id="UP000594688"/>
    </source>
</evidence>
<gene>
    <name evidence="1" type="ORF">G3M70_10720</name>
</gene>
<reference evidence="1 2" key="1">
    <citation type="submission" date="2020-02" db="EMBL/GenBank/DDBJ databases">
        <title>Genomic and physiological characterization of two novel Nitrospinaceae genera.</title>
        <authorList>
            <person name="Mueller A.J."/>
            <person name="Jung M.-Y."/>
            <person name="Strachan C.R."/>
            <person name="Herbold C.W."/>
            <person name="Kirkegaard R.H."/>
            <person name="Daims H."/>
        </authorList>
    </citation>
    <scope>NUCLEOTIDE SEQUENCE [LARGE SCALE GENOMIC DNA]</scope>
    <source>
        <strain evidence="1">EB</strain>
    </source>
</reference>
<organism evidence="1 2">
    <name type="scientific">Candidatus Nitronauta litoralis</name>
    <dbReference type="NCBI Taxonomy" id="2705533"/>
    <lineage>
        <taxon>Bacteria</taxon>
        <taxon>Pseudomonadati</taxon>
        <taxon>Nitrospinota/Tectimicrobiota group</taxon>
        <taxon>Nitrospinota</taxon>
        <taxon>Nitrospinia</taxon>
        <taxon>Nitrospinales</taxon>
        <taxon>Nitrospinaceae</taxon>
        <taxon>Candidatus Nitronauta</taxon>
    </lineage>
</organism>
<dbReference type="Proteomes" id="UP000594688">
    <property type="component" value="Chromosome"/>
</dbReference>
<proteinExistence type="predicted"/>
<sequence length="55" mass="6214">MEHQDIVNQVSFKIVQPIPGFLDITFQFQHINSDSNLSANDFAEHIYSLSAGTTF</sequence>
<dbReference type="EMBL" id="CP048685">
    <property type="protein sequence ID" value="QPJ62316.1"/>
    <property type="molecule type" value="Genomic_DNA"/>
</dbReference>
<evidence type="ECO:0000313" key="1">
    <source>
        <dbReference type="EMBL" id="QPJ62316.1"/>
    </source>
</evidence>
<dbReference type="KEGG" id="nli:G3M70_10720"/>
<protein>
    <submittedName>
        <fullName evidence="1">Uncharacterized protein</fullName>
    </submittedName>
</protein>